<dbReference type="AlphaFoldDB" id="A0A0M3HYH3"/>
<evidence type="ECO:0000313" key="2">
    <source>
        <dbReference type="WBParaSite" id="ALUE_0000856901-mRNA-1"/>
    </source>
</evidence>
<keyword evidence="1" id="KW-1185">Reference proteome</keyword>
<reference evidence="2" key="1">
    <citation type="submission" date="2017-02" db="UniProtKB">
        <authorList>
            <consortium name="WormBaseParasite"/>
        </authorList>
    </citation>
    <scope>IDENTIFICATION</scope>
</reference>
<accession>A0A0M3HYH3</accession>
<organism evidence="1 2">
    <name type="scientific">Ascaris lumbricoides</name>
    <name type="common">Giant roundworm</name>
    <dbReference type="NCBI Taxonomy" id="6252"/>
    <lineage>
        <taxon>Eukaryota</taxon>
        <taxon>Metazoa</taxon>
        <taxon>Ecdysozoa</taxon>
        <taxon>Nematoda</taxon>
        <taxon>Chromadorea</taxon>
        <taxon>Rhabditida</taxon>
        <taxon>Spirurina</taxon>
        <taxon>Ascaridomorpha</taxon>
        <taxon>Ascaridoidea</taxon>
        <taxon>Ascarididae</taxon>
        <taxon>Ascaris</taxon>
    </lineage>
</organism>
<evidence type="ECO:0000313" key="1">
    <source>
        <dbReference type="Proteomes" id="UP000036681"/>
    </source>
</evidence>
<protein>
    <submittedName>
        <fullName evidence="2">Peptidase A1 domain-containing protein</fullName>
    </submittedName>
</protein>
<proteinExistence type="predicted"/>
<name>A0A0M3HYH3_ASCLU</name>
<dbReference type="WBParaSite" id="ALUE_0000856901-mRNA-1">
    <property type="protein sequence ID" value="ALUE_0000856901-mRNA-1"/>
    <property type="gene ID" value="ALUE_0000856901"/>
</dbReference>
<dbReference type="Proteomes" id="UP000036681">
    <property type="component" value="Unplaced"/>
</dbReference>
<sequence length="217" mass="23000">MNIDGAQSGVSEGRTLGLHVFDFDFVSSLDQEAVQEVGVGLELGAGLLLDDDRAKKSAGSKSGERIFEPQWVNVDLDTGSTKTIHRHPVPNHGNRENLIWPRTVTTHQCGRCIGVFGHLSHSPAVISLDSLLSSLLDTGGCDSSGLLGMEVAKSSAEDLGAVQATINGLLSRTHPEGEGQKRNSENASQSLGQPVLCASTCLVAFYAKSDSYNVQPE</sequence>